<dbReference type="FunFam" id="1.10.510.10:FF:000571">
    <property type="entry name" value="Maternal embryonic leucine zipper kinase"/>
    <property type="match status" value="1"/>
</dbReference>
<dbReference type="CDD" id="cd00051">
    <property type="entry name" value="EFh"/>
    <property type="match status" value="1"/>
</dbReference>
<feature type="region of interest" description="Disordered" evidence="10">
    <location>
        <begin position="519"/>
        <end position="572"/>
    </location>
</feature>
<keyword evidence="7 9" id="KW-0067">ATP-binding</keyword>
<evidence type="ECO:0000259" key="12">
    <source>
        <dbReference type="PROSITE" id="PS50222"/>
    </source>
</evidence>
<evidence type="ECO:0000256" key="4">
    <source>
        <dbReference type="ARBA" id="ARBA00022741"/>
    </source>
</evidence>
<dbReference type="Gene3D" id="1.10.510.10">
    <property type="entry name" value="Transferase(Phosphotransferase) domain 1"/>
    <property type="match status" value="1"/>
</dbReference>
<dbReference type="GO" id="GO:0005509">
    <property type="term" value="F:calcium ion binding"/>
    <property type="evidence" value="ECO:0007669"/>
    <property type="project" value="InterPro"/>
</dbReference>
<dbReference type="OrthoDB" id="40902at2759"/>
<dbReference type="SUPFAM" id="SSF56112">
    <property type="entry name" value="Protein kinase-like (PK-like)"/>
    <property type="match status" value="1"/>
</dbReference>
<feature type="binding site" evidence="9">
    <location>
        <position position="65"/>
    </location>
    <ligand>
        <name>ATP</name>
        <dbReference type="ChEBI" id="CHEBI:30616"/>
    </ligand>
</feature>
<dbReference type="InterPro" id="IPR011992">
    <property type="entry name" value="EF-hand-dom_pair"/>
</dbReference>
<dbReference type="InterPro" id="IPR011009">
    <property type="entry name" value="Kinase-like_dom_sf"/>
</dbReference>
<dbReference type="Pfam" id="PF00069">
    <property type="entry name" value="Pkinase"/>
    <property type="match status" value="1"/>
</dbReference>
<feature type="domain" description="Protein kinase" evidence="11">
    <location>
        <begin position="36"/>
        <end position="314"/>
    </location>
</feature>
<name>A0A2R5GPL0_9STRA</name>
<protein>
    <submittedName>
        <fullName evidence="13">Protein kinase, putative</fullName>
    </submittedName>
</protein>
<evidence type="ECO:0000256" key="8">
    <source>
        <dbReference type="ARBA" id="ARBA00024334"/>
    </source>
</evidence>
<comment type="caution">
    <text evidence="13">The sequence shown here is derived from an EMBL/GenBank/DDBJ whole genome shotgun (WGS) entry which is preliminary data.</text>
</comment>
<keyword evidence="6" id="KW-0106">Calcium</keyword>
<keyword evidence="3" id="KW-0808">Transferase</keyword>
<dbReference type="PROSITE" id="PS00107">
    <property type="entry name" value="PROTEIN_KINASE_ATP"/>
    <property type="match status" value="1"/>
</dbReference>
<evidence type="ECO:0000313" key="14">
    <source>
        <dbReference type="Proteomes" id="UP000241890"/>
    </source>
</evidence>
<dbReference type="PROSITE" id="PS50011">
    <property type="entry name" value="PROTEIN_KINASE_DOM"/>
    <property type="match status" value="1"/>
</dbReference>
<dbReference type="InterPro" id="IPR018247">
    <property type="entry name" value="EF_Hand_1_Ca_BS"/>
</dbReference>
<dbReference type="PROSITE" id="PS50222">
    <property type="entry name" value="EF_HAND_2"/>
    <property type="match status" value="4"/>
</dbReference>
<gene>
    <name evidence="13" type="ORF">FCC1311_064902</name>
</gene>
<comment type="similarity">
    <text evidence="8">Belongs to the protein kinase superfamily. Ser/Thr protein kinase family. CDPK subfamily.</text>
</comment>
<organism evidence="13 14">
    <name type="scientific">Hondaea fermentalgiana</name>
    <dbReference type="NCBI Taxonomy" id="2315210"/>
    <lineage>
        <taxon>Eukaryota</taxon>
        <taxon>Sar</taxon>
        <taxon>Stramenopiles</taxon>
        <taxon>Bigyra</taxon>
        <taxon>Labyrinthulomycetes</taxon>
        <taxon>Thraustochytrida</taxon>
        <taxon>Thraustochytriidae</taxon>
        <taxon>Hondaea</taxon>
    </lineage>
</organism>
<dbReference type="CDD" id="cd05117">
    <property type="entry name" value="STKc_CAMK"/>
    <property type="match status" value="1"/>
</dbReference>
<accession>A0A2R5GPL0</accession>
<evidence type="ECO:0000256" key="10">
    <source>
        <dbReference type="SAM" id="MobiDB-lite"/>
    </source>
</evidence>
<comment type="cofactor">
    <cofactor evidence="1">
        <name>Mg(2+)</name>
        <dbReference type="ChEBI" id="CHEBI:18420"/>
    </cofactor>
</comment>
<feature type="compositionally biased region" description="Acidic residues" evidence="10">
    <location>
        <begin position="552"/>
        <end position="564"/>
    </location>
</feature>
<dbReference type="InterPro" id="IPR000719">
    <property type="entry name" value="Prot_kinase_dom"/>
</dbReference>
<evidence type="ECO:0000256" key="6">
    <source>
        <dbReference type="ARBA" id="ARBA00022837"/>
    </source>
</evidence>
<feature type="domain" description="EF-hand" evidence="12">
    <location>
        <begin position="349"/>
        <end position="384"/>
    </location>
</feature>
<feature type="domain" description="EF-hand" evidence="12">
    <location>
        <begin position="429"/>
        <end position="464"/>
    </location>
</feature>
<sequence length="572" mass="64086">MEWQKQKTMPAAIARERPTLTELAKHRTDKEMRKRYELKQVLGEGTFAVVRLGVDKITRDRVAIKEICKEASEIEALENEVTIMRNTGKHDNIVSLRDVFDSKDTLFLIMDLAEGGELFDRIIERGELSEQAAASMFLSAVEGVAHLHKLNIAHLDIKPENLLLTSKNEDAGIKIADFGLAIDMTGVEDHDARKSEVLCACADEDTAQGITECVGTPAYWAPEMVKNEPFDEKVDIWALGCVLYIMLCGAHPFDPTGDATEAQILAQVAKGDYDKSNQAYHEISRNAKDLIRHMLDPNPSTRYNTDQLLNHPWLRESGKQSSKPLSKDHITKLRGFRIIRLLRQGMEHLVGSAASDLFSSFDNDGDGYLSRSELKRALQVIGIKLSRREVDAMLRMLDKDNDGKISREEFEIVLRAPAGSPYSSVRQSTSLEDISFLFNVFDRDGDGYIQEEDFQHVLSLLGATISASGLYNEMAQIDTDKDGRVDLTEFVTYWRLMERERMRRGYDSVSALHVNQRRTTLRKLPVSPASERPEDDEGGQSSSSRNPANADGGEEEEDDDDDDVQAAAQAAS</sequence>
<dbReference type="InParanoid" id="A0A2R5GPL0"/>
<feature type="domain" description="EF-hand" evidence="12">
    <location>
        <begin position="385"/>
        <end position="420"/>
    </location>
</feature>
<evidence type="ECO:0000259" key="11">
    <source>
        <dbReference type="PROSITE" id="PS50011"/>
    </source>
</evidence>
<dbReference type="InterPro" id="IPR008271">
    <property type="entry name" value="Ser/Thr_kinase_AS"/>
</dbReference>
<evidence type="ECO:0000256" key="9">
    <source>
        <dbReference type="PROSITE-ProRule" id="PRU10141"/>
    </source>
</evidence>
<dbReference type="Gene3D" id="1.10.238.10">
    <property type="entry name" value="EF-hand"/>
    <property type="match status" value="2"/>
</dbReference>
<dbReference type="InterPro" id="IPR002048">
    <property type="entry name" value="EF_hand_dom"/>
</dbReference>
<keyword evidence="4 9" id="KW-0547">Nucleotide-binding</keyword>
<evidence type="ECO:0000256" key="3">
    <source>
        <dbReference type="ARBA" id="ARBA00022679"/>
    </source>
</evidence>
<dbReference type="PANTHER" id="PTHR24349">
    <property type="entry name" value="SERINE/THREONINE-PROTEIN KINASE"/>
    <property type="match status" value="1"/>
</dbReference>
<dbReference type="Proteomes" id="UP000241890">
    <property type="component" value="Unassembled WGS sequence"/>
</dbReference>
<keyword evidence="5 13" id="KW-0418">Kinase</keyword>
<evidence type="ECO:0000256" key="5">
    <source>
        <dbReference type="ARBA" id="ARBA00022777"/>
    </source>
</evidence>
<evidence type="ECO:0000256" key="7">
    <source>
        <dbReference type="ARBA" id="ARBA00022840"/>
    </source>
</evidence>
<dbReference type="PROSITE" id="PS00108">
    <property type="entry name" value="PROTEIN_KINASE_ST"/>
    <property type="match status" value="1"/>
</dbReference>
<dbReference type="PROSITE" id="PS00018">
    <property type="entry name" value="EF_HAND_1"/>
    <property type="match status" value="4"/>
</dbReference>
<dbReference type="InterPro" id="IPR050205">
    <property type="entry name" value="CDPK_Ser/Thr_kinases"/>
</dbReference>
<evidence type="ECO:0000256" key="2">
    <source>
        <dbReference type="ARBA" id="ARBA00022527"/>
    </source>
</evidence>
<dbReference type="InterPro" id="IPR017441">
    <property type="entry name" value="Protein_kinase_ATP_BS"/>
</dbReference>
<dbReference type="GO" id="GO:0005524">
    <property type="term" value="F:ATP binding"/>
    <property type="evidence" value="ECO:0007669"/>
    <property type="project" value="UniProtKB-UniRule"/>
</dbReference>
<dbReference type="EMBL" id="BEYU01000074">
    <property type="protein sequence ID" value="GBG30271.1"/>
    <property type="molecule type" value="Genomic_DNA"/>
</dbReference>
<dbReference type="SMART" id="SM00054">
    <property type="entry name" value="EFh"/>
    <property type="match status" value="4"/>
</dbReference>
<keyword evidence="2" id="KW-0723">Serine/threonine-protein kinase</keyword>
<dbReference type="SUPFAM" id="SSF47473">
    <property type="entry name" value="EF-hand"/>
    <property type="match status" value="1"/>
</dbReference>
<dbReference type="Pfam" id="PF13499">
    <property type="entry name" value="EF-hand_7"/>
    <property type="match status" value="2"/>
</dbReference>
<proteinExistence type="inferred from homology"/>
<dbReference type="AlphaFoldDB" id="A0A2R5GPL0"/>
<dbReference type="GO" id="GO:0004674">
    <property type="term" value="F:protein serine/threonine kinase activity"/>
    <property type="evidence" value="ECO:0007669"/>
    <property type="project" value="UniProtKB-KW"/>
</dbReference>
<evidence type="ECO:0000313" key="13">
    <source>
        <dbReference type="EMBL" id="GBG30271.1"/>
    </source>
</evidence>
<evidence type="ECO:0000256" key="1">
    <source>
        <dbReference type="ARBA" id="ARBA00001946"/>
    </source>
</evidence>
<reference evidence="13 14" key="1">
    <citation type="submission" date="2017-12" db="EMBL/GenBank/DDBJ databases">
        <title>Sequencing, de novo assembly and annotation of complete genome of a new Thraustochytrid species, strain FCC1311.</title>
        <authorList>
            <person name="Sedici K."/>
            <person name="Godart F."/>
            <person name="Aiese Cigliano R."/>
            <person name="Sanseverino W."/>
            <person name="Barakat M."/>
            <person name="Ortet P."/>
            <person name="Marechal E."/>
            <person name="Cagnac O."/>
            <person name="Amato A."/>
        </authorList>
    </citation>
    <scope>NUCLEOTIDE SEQUENCE [LARGE SCALE GENOMIC DNA]</scope>
</reference>
<keyword evidence="14" id="KW-1185">Reference proteome</keyword>
<dbReference type="SMART" id="SM00220">
    <property type="entry name" value="S_TKc"/>
    <property type="match status" value="1"/>
</dbReference>
<feature type="domain" description="EF-hand" evidence="12">
    <location>
        <begin position="465"/>
        <end position="500"/>
    </location>
</feature>